<gene>
    <name evidence="3" type="ORF">I3842_11G185700</name>
</gene>
<feature type="region of interest" description="Disordered" evidence="1">
    <location>
        <begin position="260"/>
        <end position="343"/>
    </location>
</feature>
<sequence>MGRRDRESLNYETSYSSSPSSLSEALILATMCIIGLPVDVHVKDGSVYSGLFHTSSVEDEYGIVLKNASLTKKGKSYSNVANGVLIDTLVIHSSDLVQVVAKGVQLSSDVVVRNMAGDHTEAVVGIVPSEHPVTEANKTTKSAIHKNKINQTRSSVQAENGFAHGLMPKISGGKHEQRKSSTNQIGDALEIEDGKSDRISSAKVEEASGESDGRSNSEQYIFREKMECHGEASADEVQGSTSSLDTSLNRVKPVEDGYAKRTSQLLPNEASGDPATIPVKPDNQCCKRPTSAETSSSNAISSGLSTSSKPNVDVTSKSNLSSFTTSTEMVPQQNPESNRSSKEFKLNPGAEIFSPSLANLISMAPAVPTVASMTYIPNNSSVGPVAAAQPEPEFSTFASCSSMNVKVVPYGNLTAGNGVSGSRFSQPIVGPMGSRTQPFRYPGQYNPVRAGPTYTHPTAQAVMFGRWGPLVYVHPVSNDLVQGAAAISPLSVRPVLTPHQVQFQKQQGSAVGQALHLSGQQPFAVPSHIPLVQSTFPANHPISVPGANGLYGTKFS</sequence>
<dbReference type="GO" id="GO:0010494">
    <property type="term" value="C:cytoplasmic stress granule"/>
    <property type="evidence" value="ECO:0007669"/>
    <property type="project" value="TreeGrafter"/>
</dbReference>
<accession>A0A922J1I5</accession>
<feature type="region of interest" description="Disordered" evidence="1">
    <location>
        <begin position="164"/>
        <end position="217"/>
    </location>
</feature>
<dbReference type="EMBL" id="CM031835">
    <property type="protein sequence ID" value="KAG6689648.1"/>
    <property type="molecule type" value="Genomic_DNA"/>
</dbReference>
<feature type="domain" description="Ataxin 2 SM" evidence="2">
    <location>
        <begin position="24"/>
        <end position="102"/>
    </location>
</feature>
<evidence type="ECO:0000256" key="1">
    <source>
        <dbReference type="SAM" id="MobiDB-lite"/>
    </source>
</evidence>
<dbReference type="PANTHER" id="PTHR12854:SF12">
    <property type="entry name" value="POLYADENYLATE-BINDING PROTEIN INTERACTING PROTEIN"/>
    <property type="match status" value="1"/>
</dbReference>
<dbReference type="AlphaFoldDB" id="A0A922J1I5"/>
<feature type="compositionally biased region" description="Polar residues" evidence="1">
    <location>
        <begin position="303"/>
        <end position="338"/>
    </location>
</feature>
<dbReference type="Pfam" id="PF14438">
    <property type="entry name" value="SM-ATX"/>
    <property type="match status" value="1"/>
</dbReference>
<dbReference type="InterPro" id="IPR025852">
    <property type="entry name" value="SM_dom_ATX"/>
</dbReference>
<evidence type="ECO:0000313" key="4">
    <source>
        <dbReference type="Proteomes" id="UP000811246"/>
    </source>
</evidence>
<feature type="compositionally biased region" description="Low complexity" evidence="1">
    <location>
        <begin position="291"/>
        <end position="302"/>
    </location>
</feature>
<protein>
    <recommendedName>
        <fullName evidence="2">Ataxin 2 SM domain-containing protein</fullName>
    </recommendedName>
</protein>
<dbReference type="InterPro" id="IPR045117">
    <property type="entry name" value="ATXN2-like"/>
</dbReference>
<comment type="caution">
    <text evidence="3">The sequence shown here is derived from an EMBL/GenBank/DDBJ whole genome shotgun (WGS) entry which is preliminary data.</text>
</comment>
<reference evidence="3" key="1">
    <citation type="submission" date="2021-01" db="EMBL/GenBank/DDBJ databases">
        <authorList>
            <person name="Lovell J.T."/>
            <person name="Bentley N."/>
            <person name="Bhattarai G."/>
            <person name="Jenkins J.W."/>
            <person name="Sreedasyam A."/>
            <person name="Alarcon Y."/>
            <person name="Bock C."/>
            <person name="Boston L."/>
            <person name="Carlson J."/>
            <person name="Cervantes K."/>
            <person name="Clermont K."/>
            <person name="Krom N."/>
            <person name="Kubenka K."/>
            <person name="Mamidi S."/>
            <person name="Mattison C."/>
            <person name="Monteros M."/>
            <person name="Pisani C."/>
            <person name="Plott C."/>
            <person name="Rajasekar S."/>
            <person name="Rhein H.S."/>
            <person name="Rohla C."/>
            <person name="Song M."/>
            <person name="Hilaire R.S."/>
            <person name="Shu S."/>
            <person name="Wells L."/>
            <person name="Wang X."/>
            <person name="Webber J."/>
            <person name="Heerema R.J."/>
            <person name="Klein P."/>
            <person name="Conner P."/>
            <person name="Grauke L."/>
            <person name="Grimwood J."/>
            <person name="Schmutz J."/>
            <person name="Randall J.J."/>
        </authorList>
    </citation>
    <scope>NUCLEOTIDE SEQUENCE</scope>
    <source>
        <tissue evidence="3">Leaf</tissue>
    </source>
</reference>
<dbReference type="Proteomes" id="UP000811246">
    <property type="component" value="Chromosome 11"/>
</dbReference>
<organism evidence="3 4">
    <name type="scientific">Carya illinoinensis</name>
    <name type="common">Pecan</name>
    <dbReference type="NCBI Taxonomy" id="32201"/>
    <lineage>
        <taxon>Eukaryota</taxon>
        <taxon>Viridiplantae</taxon>
        <taxon>Streptophyta</taxon>
        <taxon>Embryophyta</taxon>
        <taxon>Tracheophyta</taxon>
        <taxon>Spermatophyta</taxon>
        <taxon>Magnoliopsida</taxon>
        <taxon>eudicotyledons</taxon>
        <taxon>Gunneridae</taxon>
        <taxon>Pentapetalae</taxon>
        <taxon>rosids</taxon>
        <taxon>fabids</taxon>
        <taxon>Fagales</taxon>
        <taxon>Juglandaceae</taxon>
        <taxon>Carya</taxon>
    </lineage>
</organism>
<feature type="compositionally biased region" description="Basic and acidic residues" evidence="1">
    <location>
        <begin position="192"/>
        <end position="217"/>
    </location>
</feature>
<dbReference type="GO" id="GO:0003729">
    <property type="term" value="F:mRNA binding"/>
    <property type="evidence" value="ECO:0007669"/>
    <property type="project" value="TreeGrafter"/>
</dbReference>
<evidence type="ECO:0000259" key="2">
    <source>
        <dbReference type="Pfam" id="PF14438"/>
    </source>
</evidence>
<dbReference type="GO" id="GO:0034063">
    <property type="term" value="P:stress granule assembly"/>
    <property type="evidence" value="ECO:0007669"/>
    <property type="project" value="TreeGrafter"/>
</dbReference>
<name>A0A922J1I5_CARIL</name>
<dbReference type="PANTHER" id="PTHR12854">
    <property type="entry name" value="ATAXIN 2-RELATED"/>
    <property type="match status" value="1"/>
</dbReference>
<evidence type="ECO:0000313" key="3">
    <source>
        <dbReference type="EMBL" id="KAG6689648.1"/>
    </source>
</evidence>
<proteinExistence type="predicted"/>